<protein>
    <submittedName>
        <fullName evidence="1">Uncharacterized protein</fullName>
    </submittedName>
</protein>
<sequence length="57" mass="6691">MYNIKELQEIAMYNYGRGSICKTLQDDVLSMLHLRNTNTLRKTMLLTNGIVRRSGWE</sequence>
<evidence type="ECO:0000313" key="1">
    <source>
        <dbReference type="EMBL" id="GGG47988.1"/>
    </source>
</evidence>
<reference evidence="2" key="1">
    <citation type="journal article" date="2019" name="Int. J. Syst. Evol. Microbiol.">
        <title>The Global Catalogue of Microorganisms (GCM) 10K type strain sequencing project: providing services to taxonomists for standard genome sequencing and annotation.</title>
        <authorList>
            <consortium name="The Broad Institute Genomics Platform"/>
            <consortium name="The Broad Institute Genome Sequencing Center for Infectious Disease"/>
            <person name="Wu L."/>
            <person name="Ma J."/>
        </authorList>
    </citation>
    <scope>NUCLEOTIDE SEQUENCE [LARGE SCALE GENOMIC DNA]</scope>
    <source>
        <strain evidence="2">CCM 8490</strain>
    </source>
</reference>
<keyword evidence="2" id="KW-1185">Reference proteome</keyword>
<comment type="caution">
    <text evidence="1">The sequence shown here is derived from an EMBL/GenBank/DDBJ whole genome shotgun (WGS) entry which is preliminary data.</text>
</comment>
<proteinExistence type="predicted"/>
<organism evidence="1 2">
    <name type="scientific">Epilithonimonas arachidiradicis</name>
    <dbReference type="NCBI Taxonomy" id="1617282"/>
    <lineage>
        <taxon>Bacteria</taxon>
        <taxon>Pseudomonadati</taxon>
        <taxon>Bacteroidota</taxon>
        <taxon>Flavobacteriia</taxon>
        <taxon>Flavobacteriales</taxon>
        <taxon>Weeksellaceae</taxon>
        <taxon>Chryseobacterium group</taxon>
        <taxon>Epilithonimonas</taxon>
    </lineage>
</organism>
<gene>
    <name evidence="1" type="ORF">GCM10007332_06890</name>
</gene>
<dbReference type="Proteomes" id="UP000658202">
    <property type="component" value="Unassembled WGS sequence"/>
</dbReference>
<evidence type="ECO:0000313" key="2">
    <source>
        <dbReference type="Proteomes" id="UP000658202"/>
    </source>
</evidence>
<name>A0ABQ1WXG8_9FLAO</name>
<dbReference type="EMBL" id="BMCW01000001">
    <property type="protein sequence ID" value="GGG47988.1"/>
    <property type="molecule type" value="Genomic_DNA"/>
</dbReference>
<accession>A0ABQ1WXG8</accession>